<proteinExistence type="predicted"/>
<organism evidence="1 2">
    <name type="scientific">Podospora appendiculata</name>
    <dbReference type="NCBI Taxonomy" id="314037"/>
    <lineage>
        <taxon>Eukaryota</taxon>
        <taxon>Fungi</taxon>
        <taxon>Dikarya</taxon>
        <taxon>Ascomycota</taxon>
        <taxon>Pezizomycotina</taxon>
        <taxon>Sordariomycetes</taxon>
        <taxon>Sordariomycetidae</taxon>
        <taxon>Sordariales</taxon>
        <taxon>Podosporaceae</taxon>
        <taxon>Podospora</taxon>
    </lineage>
</organism>
<accession>A0AAE0XIX9</accession>
<comment type="caution">
    <text evidence="1">The sequence shown here is derived from an EMBL/GenBank/DDBJ whole genome shotgun (WGS) entry which is preliminary data.</text>
</comment>
<dbReference type="Proteomes" id="UP001270362">
    <property type="component" value="Unassembled WGS sequence"/>
</dbReference>
<gene>
    <name evidence="1" type="ORF">B0T22DRAFT_452129</name>
</gene>
<protein>
    <submittedName>
        <fullName evidence="1">Uncharacterized protein</fullName>
    </submittedName>
</protein>
<sequence length="147" mass="16123">MLRTIFYSNCYDLGVLTSLACDALGYRPNPQNNATLIHVLSCSAMAGRPWGYITDGPLFGYATDISRQCNNPFWDSNPSPDPNTPWHLDRNNPLRTSFSSHCFAIFRAAANNALRIIDVCHGSIDVNNVISIFAGHLGAEPVQGPCH</sequence>
<reference evidence="1" key="1">
    <citation type="journal article" date="2023" name="Mol. Phylogenet. Evol.">
        <title>Genome-scale phylogeny and comparative genomics of the fungal order Sordariales.</title>
        <authorList>
            <person name="Hensen N."/>
            <person name="Bonometti L."/>
            <person name="Westerberg I."/>
            <person name="Brannstrom I.O."/>
            <person name="Guillou S."/>
            <person name="Cros-Aarteil S."/>
            <person name="Calhoun S."/>
            <person name="Haridas S."/>
            <person name="Kuo A."/>
            <person name="Mondo S."/>
            <person name="Pangilinan J."/>
            <person name="Riley R."/>
            <person name="LaButti K."/>
            <person name="Andreopoulos B."/>
            <person name="Lipzen A."/>
            <person name="Chen C."/>
            <person name="Yan M."/>
            <person name="Daum C."/>
            <person name="Ng V."/>
            <person name="Clum A."/>
            <person name="Steindorff A."/>
            <person name="Ohm R.A."/>
            <person name="Martin F."/>
            <person name="Silar P."/>
            <person name="Natvig D.O."/>
            <person name="Lalanne C."/>
            <person name="Gautier V."/>
            <person name="Ament-Velasquez S.L."/>
            <person name="Kruys A."/>
            <person name="Hutchinson M.I."/>
            <person name="Powell A.J."/>
            <person name="Barry K."/>
            <person name="Miller A.N."/>
            <person name="Grigoriev I.V."/>
            <person name="Debuchy R."/>
            <person name="Gladieux P."/>
            <person name="Hiltunen Thoren M."/>
            <person name="Johannesson H."/>
        </authorList>
    </citation>
    <scope>NUCLEOTIDE SEQUENCE</scope>
    <source>
        <strain evidence="1">CBS 314.62</strain>
    </source>
</reference>
<dbReference type="AlphaFoldDB" id="A0AAE0XIX9"/>
<reference evidence="1" key="2">
    <citation type="submission" date="2023-06" db="EMBL/GenBank/DDBJ databases">
        <authorList>
            <consortium name="Lawrence Berkeley National Laboratory"/>
            <person name="Haridas S."/>
            <person name="Hensen N."/>
            <person name="Bonometti L."/>
            <person name="Westerberg I."/>
            <person name="Brannstrom I.O."/>
            <person name="Guillou S."/>
            <person name="Cros-Aarteil S."/>
            <person name="Calhoun S."/>
            <person name="Kuo A."/>
            <person name="Mondo S."/>
            <person name="Pangilinan J."/>
            <person name="Riley R."/>
            <person name="Labutti K."/>
            <person name="Andreopoulos B."/>
            <person name="Lipzen A."/>
            <person name="Chen C."/>
            <person name="Yanf M."/>
            <person name="Daum C."/>
            <person name="Ng V."/>
            <person name="Clum A."/>
            <person name="Steindorff A."/>
            <person name="Ohm R."/>
            <person name="Martin F."/>
            <person name="Silar P."/>
            <person name="Natvig D."/>
            <person name="Lalanne C."/>
            <person name="Gautier V."/>
            <person name="Ament-Velasquez S.L."/>
            <person name="Kruys A."/>
            <person name="Hutchinson M.I."/>
            <person name="Powell A.J."/>
            <person name="Barry K."/>
            <person name="Miller A.N."/>
            <person name="Grigoriev I.V."/>
            <person name="Debuchy R."/>
            <person name="Gladieux P."/>
            <person name="Thoren M.H."/>
            <person name="Johannesson H."/>
        </authorList>
    </citation>
    <scope>NUCLEOTIDE SEQUENCE</scope>
    <source>
        <strain evidence="1">CBS 314.62</strain>
    </source>
</reference>
<evidence type="ECO:0000313" key="1">
    <source>
        <dbReference type="EMBL" id="KAK3694278.1"/>
    </source>
</evidence>
<name>A0AAE0XIX9_9PEZI</name>
<keyword evidence="2" id="KW-1185">Reference proteome</keyword>
<evidence type="ECO:0000313" key="2">
    <source>
        <dbReference type="Proteomes" id="UP001270362"/>
    </source>
</evidence>
<dbReference type="EMBL" id="JAULSO010000001">
    <property type="protein sequence ID" value="KAK3694278.1"/>
    <property type="molecule type" value="Genomic_DNA"/>
</dbReference>